<evidence type="ECO:0000313" key="2">
    <source>
        <dbReference type="EMBL" id="QPM74969.1"/>
    </source>
</evidence>
<gene>
    <name evidence="2" type="ORF">ISP08_11705</name>
</gene>
<dbReference type="InterPro" id="IPR014922">
    <property type="entry name" value="YdhG-like"/>
</dbReference>
<keyword evidence="3" id="KW-1185">Reference proteome</keyword>
<dbReference type="Proteomes" id="UP000594455">
    <property type="component" value="Chromosome"/>
</dbReference>
<dbReference type="AlphaFoldDB" id="A0A7T1AZH3"/>
<dbReference type="SUPFAM" id="SSF159888">
    <property type="entry name" value="YdhG-like"/>
    <property type="match status" value="1"/>
</dbReference>
<feature type="domain" description="YdhG-like" evidence="1">
    <location>
        <begin position="16"/>
        <end position="110"/>
    </location>
</feature>
<dbReference type="Gene3D" id="3.90.1150.200">
    <property type="match status" value="1"/>
</dbReference>
<dbReference type="Pfam" id="PF08818">
    <property type="entry name" value="DUF1801"/>
    <property type="match status" value="1"/>
</dbReference>
<proteinExistence type="predicted"/>
<accession>A0A7T1AZH3</accession>
<organism evidence="2 3">
    <name type="scientific">Staphylococcus lloydii</name>
    <dbReference type="NCBI Taxonomy" id="2781774"/>
    <lineage>
        <taxon>Bacteria</taxon>
        <taxon>Bacillati</taxon>
        <taxon>Bacillota</taxon>
        <taxon>Bacilli</taxon>
        <taxon>Bacillales</taxon>
        <taxon>Staphylococcaceae</taxon>
        <taxon>Staphylococcus</taxon>
    </lineage>
</organism>
<name>A0A7T1AZH3_9STAP</name>
<reference evidence="2 3" key="1">
    <citation type="submission" date="2020-10" db="EMBL/GenBank/DDBJ databases">
        <title>Closed genome sequences of Staphylococcus lloydii sp. nov. and Staphylococcus durrellii sp. nov. Isolated from Captive Fruit Bats (Pteropus livingstonii).</title>
        <authorList>
            <person name="Fountain K."/>
        </authorList>
    </citation>
    <scope>NUCLEOTIDE SEQUENCE [LARGE SCALE GENOMIC DNA]</scope>
    <source>
        <strain evidence="2 3">23_2_7_LY</strain>
    </source>
</reference>
<dbReference type="EMBL" id="CP064056">
    <property type="protein sequence ID" value="QPM74969.1"/>
    <property type="molecule type" value="Genomic_DNA"/>
</dbReference>
<dbReference type="RefSeq" id="WP_195718727.1">
    <property type="nucleotide sequence ID" value="NZ_CP064056.1"/>
</dbReference>
<evidence type="ECO:0000259" key="1">
    <source>
        <dbReference type="Pfam" id="PF08818"/>
    </source>
</evidence>
<evidence type="ECO:0000313" key="3">
    <source>
        <dbReference type="Proteomes" id="UP000594455"/>
    </source>
</evidence>
<sequence>MAIFNEYLQTIKDDNHRDKLTTIFNWIHENYPELETTIKWNQPMFTHHGTFIIGFSSAKQHFSINPEATGMKQFSPQIEQAGYSQTANLYRILWTQEVDYKLLKKIIDFKISEKQDYTNFWVKQ</sequence>
<dbReference type="KEGG" id="sllo:ISP08_11705"/>
<protein>
    <submittedName>
        <fullName evidence="2">DUF1801 domain-containing protein</fullName>
    </submittedName>
</protein>